<evidence type="ECO:0000256" key="1">
    <source>
        <dbReference type="ARBA" id="ARBA00004123"/>
    </source>
</evidence>
<keyword evidence="11 15" id="KW-0234">DNA repair</keyword>
<keyword evidence="12 15" id="KW-0539">Nucleus</keyword>
<evidence type="ECO:0000256" key="15">
    <source>
        <dbReference type="RuleBase" id="RU368019"/>
    </source>
</evidence>
<keyword evidence="9 15" id="KW-0833">Ubl conjugation pathway</keyword>
<keyword evidence="13 15" id="KW-0131">Cell cycle</keyword>
<comment type="subunit">
    <text evidence="15">Component of the ARISC complex. Component of the BRCA1-A complex. Component of the BRISC complex. Binds polyubiquitin.</text>
</comment>
<name>A0A8S3YRD3_9EUPU</name>
<dbReference type="EMBL" id="CAJHNH020000779">
    <property type="protein sequence ID" value="CAG5119817.1"/>
    <property type="molecule type" value="Genomic_DNA"/>
</dbReference>
<dbReference type="GO" id="GO:0070531">
    <property type="term" value="C:BRCA1-A complex"/>
    <property type="evidence" value="ECO:0007669"/>
    <property type="project" value="UniProtKB-UniRule"/>
</dbReference>
<evidence type="ECO:0000256" key="11">
    <source>
        <dbReference type="ARBA" id="ARBA00023204"/>
    </source>
</evidence>
<accession>A0A8S3YRD3</accession>
<evidence type="ECO:0000256" key="10">
    <source>
        <dbReference type="ARBA" id="ARBA00022853"/>
    </source>
</evidence>
<dbReference type="PANTHER" id="PTHR15189:SF7">
    <property type="entry name" value="BRISC AND BRCA1-A COMPLEX MEMBER 2"/>
    <property type="match status" value="1"/>
</dbReference>
<comment type="similarity">
    <text evidence="14 15">Belongs to the BABAM2 family.</text>
</comment>
<proteinExistence type="inferred from homology"/>
<keyword evidence="8 15" id="KW-0498">Mitosis</keyword>
<keyword evidence="10 15" id="KW-0156">Chromatin regulator</keyword>
<dbReference type="CDD" id="cd23664">
    <property type="entry name" value="BRE"/>
    <property type="match status" value="1"/>
</dbReference>
<evidence type="ECO:0000313" key="16">
    <source>
        <dbReference type="EMBL" id="CAG5119817.1"/>
    </source>
</evidence>
<dbReference type="OrthoDB" id="538811at2759"/>
<dbReference type="GO" id="GO:0006915">
    <property type="term" value="P:apoptotic process"/>
    <property type="evidence" value="ECO:0007669"/>
    <property type="project" value="UniProtKB-UniRule"/>
</dbReference>
<evidence type="ECO:0000256" key="2">
    <source>
        <dbReference type="ARBA" id="ARBA00019438"/>
    </source>
</evidence>
<dbReference type="GO" id="GO:0010212">
    <property type="term" value="P:response to ionizing radiation"/>
    <property type="evidence" value="ECO:0007669"/>
    <property type="project" value="UniProtKB-UniRule"/>
</dbReference>
<keyword evidence="5 15" id="KW-0053">Apoptosis</keyword>
<comment type="subcellular location">
    <subcellularLocation>
        <location evidence="15">Cytoplasm</location>
    </subcellularLocation>
    <subcellularLocation>
        <location evidence="1 15">Nucleus</location>
    </subcellularLocation>
    <text evidence="15">Localizes at sites of DNA damage at double-strand breaks (DSBs).</text>
</comment>
<keyword evidence="6" id="KW-0677">Repeat</keyword>
<keyword evidence="17" id="KW-1185">Reference proteome</keyword>
<evidence type="ECO:0000256" key="8">
    <source>
        <dbReference type="ARBA" id="ARBA00022776"/>
    </source>
</evidence>
<evidence type="ECO:0000256" key="13">
    <source>
        <dbReference type="ARBA" id="ARBA00023306"/>
    </source>
</evidence>
<dbReference type="Proteomes" id="UP000678393">
    <property type="component" value="Unassembled WGS sequence"/>
</dbReference>
<dbReference type="GO" id="GO:0051301">
    <property type="term" value="P:cell division"/>
    <property type="evidence" value="ECO:0007669"/>
    <property type="project" value="UniProtKB-UniRule"/>
</dbReference>
<dbReference type="GO" id="GO:0007095">
    <property type="term" value="P:mitotic G2 DNA damage checkpoint signaling"/>
    <property type="evidence" value="ECO:0007669"/>
    <property type="project" value="UniProtKB-UniRule"/>
</dbReference>
<dbReference type="GO" id="GO:0031593">
    <property type="term" value="F:polyubiquitin modification-dependent protein binding"/>
    <property type="evidence" value="ECO:0007669"/>
    <property type="project" value="UniProtKB-UniRule"/>
</dbReference>
<evidence type="ECO:0000256" key="14">
    <source>
        <dbReference type="ARBA" id="ARBA00025766"/>
    </source>
</evidence>
<dbReference type="Pfam" id="PF06113">
    <property type="entry name" value="BRE"/>
    <property type="match status" value="1"/>
</dbReference>
<comment type="caution">
    <text evidence="16">The sequence shown here is derived from an EMBL/GenBank/DDBJ whole genome shotgun (WGS) entry which is preliminary data.</text>
</comment>
<evidence type="ECO:0000256" key="3">
    <source>
        <dbReference type="ARBA" id="ARBA00022490"/>
    </source>
</evidence>
<evidence type="ECO:0000256" key="4">
    <source>
        <dbReference type="ARBA" id="ARBA00022618"/>
    </source>
</evidence>
<dbReference type="GO" id="GO:0005737">
    <property type="term" value="C:cytoplasm"/>
    <property type="evidence" value="ECO:0007669"/>
    <property type="project" value="UniProtKB-SubCell"/>
</dbReference>
<organism evidence="16 17">
    <name type="scientific">Candidula unifasciata</name>
    <dbReference type="NCBI Taxonomy" id="100452"/>
    <lineage>
        <taxon>Eukaryota</taxon>
        <taxon>Metazoa</taxon>
        <taxon>Spiralia</taxon>
        <taxon>Lophotrochozoa</taxon>
        <taxon>Mollusca</taxon>
        <taxon>Gastropoda</taxon>
        <taxon>Heterobranchia</taxon>
        <taxon>Euthyneura</taxon>
        <taxon>Panpulmonata</taxon>
        <taxon>Eupulmonata</taxon>
        <taxon>Stylommatophora</taxon>
        <taxon>Helicina</taxon>
        <taxon>Helicoidea</taxon>
        <taxon>Geomitridae</taxon>
        <taxon>Candidula</taxon>
    </lineage>
</organism>
<evidence type="ECO:0000256" key="9">
    <source>
        <dbReference type="ARBA" id="ARBA00022786"/>
    </source>
</evidence>
<evidence type="ECO:0000256" key="12">
    <source>
        <dbReference type="ARBA" id="ARBA00023242"/>
    </source>
</evidence>
<dbReference type="AlphaFoldDB" id="A0A8S3YRD3"/>
<evidence type="ECO:0000256" key="6">
    <source>
        <dbReference type="ARBA" id="ARBA00022737"/>
    </source>
</evidence>
<protein>
    <recommendedName>
        <fullName evidence="2 15">BRISC and BRCA1-A complex member 2</fullName>
    </recommendedName>
</protein>
<comment type="function">
    <text evidence="15">May play a role in homeostasis or cellular differentiation in cells of neural, epithelial and germline origins. May also act as a death receptor-associated anti-apoptotic protein, which inhibits the mitochondrial apoptotic pathway.</text>
</comment>
<dbReference type="GO" id="GO:0045739">
    <property type="term" value="P:positive regulation of DNA repair"/>
    <property type="evidence" value="ECO:0007669"/>
    <property type="project" value="UniProtKB-UniRule"/>
</dbReference>
<dbReference type="InterPro" id="IPR010358">
    <property type="entry name" value="BRE"/>
</dbReference>
<reference evidence="16" key="1">
    <citation type="submission" date="2021-04" db="EMBL/GenBank/DDBJ databases">
        <authorList>
            <consortium name="Molecular Ecology Group"/>
        </authorList>
    </citation>
    <scope>NUCLEOTIDE SEQUENCE</scope>
</reference>
<keyword evidence="7 15" id="KW-0227">DNA damage</keyword>
<dbReference type="GO" id="GO:0006302">
    <property type="term" value="P:double-strand break repair"/>
    <property type="evidence" value="ECO:0007669"/>
    <property type="project" value="UniProtKB-UniRule"/>
</dbReference>
<dbReference type="PANTHER" id="PTHR15189">
    <property type="entry name" value="BRISC AND BRCA1-A COMPLEX MEMBER 2"/>
    <property type="match status" value="1"/>
</dbReference>
<evidence type="ECO:0000256" key="7">
    <source>
        <dbReference type="ARBA" id="ARBA00022763"/>
    </source>
</evidence>
<dbReference type="GO" id="GO:0006325">
    <property type="term" value="P:chromatin organization"/>
    <property type="evidence" value="ECO:0007669"/>
    <property type="project" value="UniProtKB-UniRule"/>
</dbReference>
<evidence type="ECO:0000313" key="17">
    <source>
        <dbReference type="Proteomes" id="UP000678393"/>
    </source>
</evidence>
<keyword evidence="3 15" id="KW-0963">Cytoplasm</keyword>
<sequence length="381" mass="43239">MIPSCLDSLHSLNAGIKPYVKYLLTQDISRLSIANEPVLITDASSGCLSQSTAVGNRCDRFKLKIPYAQQSLTWEVIFDSANLKEPPDFIFDQEDDDFCPPLEQINSFVCWDWQNSESLAAVLVELLEFYKEYQLKRAGTNLVLQRHMGSLLEMSPDSLQVVVNKKERGLGTANVLVRLEENFSDLPAYLAEGNPGTDAAVLHVCFPYPESAAVQTQMFLSPRLDTAFGGASSLHIPVFQHGVLLGEYVENVRQLLKQQVKLVCEGYEKRKDYIAAFLSHFGTAVLEYDAQSFSKISLLFEWNDFFFIFAVELPLYFPADHPTFIFKSVYHNQNKKPYTERYVNFPYSPRWNGNEMAKRASAFILNTIKDFQKASVNNSDK</sequence>
<keyword evidence="4 15" id="KW-0132">Cell division</keyword>
<gene>
    <name evidence="16" type="ORF">CUNI_LOCUS5375</name>
</gene>
<comment type="domain">
    <text evidence="15">Contains 2 ubiquitin-conjugating enzyme family-like (UEV-like) regions. These regions lack the critical Cys residues required for ubiquitination but retain the ability to bind ubiquitin.</text>
</comment>
<dbReference type="GO" id="GO:0070552">
    <property type="term" value="C:BRISC complex"/>
    <property type="evidence" value="ECO:0007669"/>
    <property type="project" value="UniProtKB-UniRule"/>
</dbReference>
<evidence type="ECO:0000256" key="5">
    <source>
        <dbReference type="ARBA" id="ARBA00022703"/>
    </source>
</evidence>